<reference evidence="12 13" key="1">
    <citation type="journal article" date="2011" name="Proc. Natl. Acad. Sci. U.S.A.">
        <title>Evolutionary erosion of yeast sex chromosomes by mating-type switching accidents.</title>
        <authorList>
            <person name="Gordon J.L."/>
            <person name="Armisen D."/>
            <person name="Proux-Wera E."/>
            <person name="Oheigeartaigh S.S."/>
            <person name="Byrne K.P."/>
            <person name="Wolfe K.H."/>
        </authorList>
    </citation>
    <scope>NUCLEOTIDE SEQUENCE [LARGE SCALE GENOMIC DNA]</scope>
    <source>
        <strain evidence="13">ATCC 34711 / CBS 6284 / DSM 70876 / NBRC 10599 / NRRL Y-10934 / UCD 77-7</strain>
    </source>
</reference>
<accession>I2GZE4</accession>
<dbReference type="InterPro" id="IPR053938">
    <property type="entry name" value="PTM1-like_N"/>
</dbReference>
<dbReference type="AlphaFoldDB" id="I2GZE4"/>
<evidence type="ECO:0000256" key="5">
    <source>
        <dbReference type="ARBA" id="ARBA00022989"/>
    </source>
</evidence>
<evidence type="ECO:0000256" key="8">
    <source>
        <dbReference type="SAM" id="Phobius"/>
    </source>
</evidence>
<proteinExistence type="inferred from homology"/>
<evidence type="ECO:0000256" key="1">
    <source>
        <dbReference type="ARBA" id="ARBA00004141"/>
    </source>
</evidence>
<evidence type="ECO:0000256" key="7">
    <source>
        <dbReference type="SAM" id="MobiDB-lite"/>
    </source>
</evidence>
<keyword evidence="3 8" id="KW-0812">Transmembrane</keyword>
<evidence type="ECO:0000256" key="4">
    <source>
        <dbReference type="ARBA" id="ARBA00022729"/>
    </source>
</evidence>
<feature type="transmembrane region" description="Helical" evidence="8">
    <location>
        <begin position="427"/>
        <end position="444"/>
    </location>
</feature>
<evidence type="ECO:0000256" key="2">
    <source>
        <dbReference type="ARBA" id="ARBA00007883"/>
    </source>
</evidence>
<feature type="domain" description="GOST seven transmembrane" evidence="10">
    <location>
        <begin position="199"/>
        <end position="450"/>
    </location>
</feature>
<dbReference type="OrthoDB" id="19932at2759"/>
<evidence type="ECO:0008006" key="14">
    <source>
        <dbReference type="Google" id="ProtNLM"/>
    </source>
</evidence>
<evidence type="ECO:0000313" key="12">
    <source>
        <dbReference type="EMBL" id="CCH59496.1"/>
    </source>
</evidence>
<feature type="transmembrane region" description="Helical" evidence="8">
    <location>
        <begin position="200"/>
        <end position="222"/>
    </location>
</feature>
<dbReference type="KEGG" id="tbl:TBLA_0B06740"/>
<evidence type="ECO:0000256" key="9">
    <source>
        <dbReference type="SAM" id="SignalP"/>
    </source>
</evidence>
<dbReference type="Proteomes" id="UP000002866">
    <property type="component" value="Chromosome 2"/>
</dbReference>
<dbReference type="Pfam" id="PF21902">
    <property type="entry name" value="PTM1-like_N"/>
    <property type="match status" value="1"/>
</dbReference>
<dbReference type="FunCoup" id="I2GZE4">
    <property type="interactions" value="638"/>
</dbReference>
<feature type="region of interest" description="Disordered" evidence="7">
    <location>
        <begin position="488"/>
        <end position="515"/>
    </location>
</feature>
<dbReference type="InterPro" id="IPR009637">
    <property type="entry name" value="GPR107/GPR108-like"/>
</dbReference>
<dbReference type="PANTHER" id="PTHR21229">
    <property type="entry name" value="LUNG SEVEN TRANSMEMBRANE RECEPTOR"/>
    <property type="match status" value="1"/>
</dbReference>
<feature type="transmembrane region" description="Helical" evidence="8">
    <location>
        <begin position="309"/>
        <end position="329"/>
    </location>
</feature>
<feature type="transmembrane region" description="Helical" evidence="8">
    <location>
        <begin position="265"/>
        <end position="297"/>
    </location>
</feature>
<feature type="transmembrane region" description="Helical" evidence="8">
    <location>
        <begin position="335"/>
        <end position="358"/>
    </location>
</feature>
<dbReference type="OMA" id="TWGFYDF"/>
<keyword evidence="6 8" id="KW-0472">Membrane</keyword>
<dbReference type="PANTHER" id="PTHR21229:SF1">
    <property type="entry name" value="GH17801P"/>
    <property type="match status" value="1"/>
</dbReference>
<feature type="compositionally biased region" description="Acidic residues" evidence="7">
    <location>
        <begin position="490"/>
        <end position="503"/>
    </location>
</feature>
<evidence type="ECO:0000259" key="10">
    <source>
        <dbReference type="Pfam" id="PF06814"/>
    </source>
</evidence>
<keyword evidence="4 9" id="KW-0732">Signal</keyword>
<dbReference type="GeneID" id="14494387"/>
<protein>
    <recommendedName>
        <fullName evidence="14">Membrane protein PTM1</fullName>
    </recommendedName>
</protein>
<dbReference type="STRING" id="1071380.I2GZE4"/>
<dbReference type="eggNOG" id="KOG2568">
    <property type="taxonomic scope" value="Eukaryota"/>
</dbReference>
<sequence length="515" mass="59239">MLNRNITRSIFNCVLAFIFLLSFNKEVMVKANKETLTQHHYRTCSGMYSKEDWSGKVDPFISFNLKKFNSENENDSGVIVAIFDFQDFEHIGIELPDGEIYYICDEFAVDSGLCTSEQLDQYLIQDVVYDPFTGTNRTLAHPIMTFSQKNLGLHDSKYPITKTGYYCIATVSKYESTEYKAVVNFRNAYGKLAGAEINKLPLYGLLAIAYVVAMALYSFAFWKHKHELLPLQKYILAFFVFLTAETIFIWAYYDIKNEKGDSPGIKVYMVFLSILTAGKVSFSFFLLLIIALGYGIVFPKLNKTLMRRCQIYACVSYVLTVAFLIQSYLQDPEKTSYLLLITLIPMALSLFAYYYMILRSMTKTVIYLKEQRQIVKMGMYQKVLTIIYASLLIILAGLLVSSFIYVGTNSIDMVEQHWRTRFFYTDFWPTLVYFGVFVTLSFIWRPTSTSYMLASSQQLPTDPENVADFDLDDLQSLGEVADADLRHDDDDLDLNFSEEEHETDEQNKPAKQPTA</sequence>
<dbReference type="InParanoid" id="I2GZE4"/>
<comment type="subcellular location">
    <subcellularLocation>
        <location evidence="1">Membrane</location>
        <topology evidence="1">Multi-pass membrane protein</topology>
    </subcellularLocation>
</comment>
<keyword evidence="5 8" id="KW-1133">Transmembrane helix</keyword>
<dbReference type="GO" id="GO:0042147">
    <property type="term" value="P:retrograde transport, endosome to Golgi"/>
    <property type="evidence" value="ECO:0007669"/>
    <property type="project" value="TreeGrafter"/>
</dbReference>
<dbReference type="GO" id="GO:0005794">
    <property type="term" value="C:Golgi apparatus"/>
    <property type="evidence" value="ECO:0007669"/>
    <property type="project" value="TreeGrafter"/>
</dbReference>
<evidence type="ECO:0000256" key="6">
    <source>
        <dbReference type="ARBA" id="ARBA00023136"/>
    </source>
</evidence>
<feature type="chain" id="PRO_5003660072" description="Membrane protein PTM1" evidence="9">
    <location>
        <begin position="32"/>
        <end position="515"/>
    </location>
</feature>
<evidence type="ECO:0000256" key="3">
    <source>
        <dbReference type="ARBA" id="ARBA00022692"/>
    </source>
</evidence>
<dbReference type="GO" id="GO:0016020">
    <property type="term" value="C:membrane"/>
    <property type="evidence" value="ECO:0007669"/>
    <property type="project" value="UniProtKB-SubCell"/>
</dbReference>
<feature type="transmembrane region" description="Helical" evidence="8">
    <location>
        <begin position="234"/>
        <end position="253"/>
    </location>
</feature>
<comment type="similarity">
    <text evidence="2">Belongs to the LU7TM family.</text>
</comment>
<feature type="domain" description="PTM1-like N-terminal" evidence="11">
    <location>
        <begin position="41"/>
        <end position="187"/>
    </location>
</feature>
<name>I2GZE4_HENB6</name>
<evidence type="ECO:0000259" key="11">
    <source>
        <dbReference type="Pfam" id="PF21902"/>
    </source>
</evidence>
<gene>
    <name evidence="12" type="primary">TBLA0B06740</name>
    <name evidence="12" type="ORF">TBLA_0B06740</name>
</gene>
<feature type="transmembrane region" description="Helical" evidence="8">
    <location>
        <begin position="379"/>
        <end position="407"/>
    </location>
</feature>
<dbReference type="HOGENOM" id="CLU_024065_1_0_1"/>
<organism evidence="12 13">
    <name type="scientific">Henningerozyma blattae (strain ATCC 34711 / CBS 6284 / DSM 70876 / NBRC 10599 / NRRL Y-10934 / UCD 77-7)</name>
    <name type="common">Yeast</name>
    <name type="synonym">Tetrapisispora blattae</name>
    <dbReference type="NCBI Taxonomy" id="1071380"/>
    <lineage>
        <taxon>Eukaryota</taxon>
        <taxon>Fungi</taxon>
        <taxon>Dikarya</taxon>
        <taxon>Ascomycota</taxon>
        <taxon>Saccharomycotina</taxon>
        <taxon>Saccharomycetes</taxon>
        <taxon>Saccharomycetales</taxon>
        <taxon>Saccharomycetaceae</taxon>
        <taxon>Henningerozyma</taxon>
    </lineage>
</organism>
<keyword evidence="13" id="KW-1185">Reference proteome</keyword>
<dbReference type="RefSeq" id="XP_004179015.1">
    <property type="nucleotide sequence ID" value="XM_004178967.1"/>
</dbReference>
<dbReference type="EMBL" id="HE806317">
    <property type="protein sequence ID" value="CCH59496.1"/>
    <property type="molecule type" value="Genomic_DNA"/>
</dbReference>
<dbReference type="InterPro" id="IPR053937">
    <property type="entry name" value="GOST_TM"/>
</dbReference>
<dbReference type="Pfam" id="PF06814">
    <property type="entry name" value="GOST_TM"/>
    <property type="match status" value="1"/>
</dbReference>
<dbReference type="GO" id="GO:0005829">
    <property type="term" value="C:cytosol"/>
    <property type="evidence" value="ECO:0007669"/>
    <property type="project" value="GOC"/>
</dbReference>
<evidence type="ECO:0000313" key="13">
    <source>
        <dbReference type="Proteomes" id="UP000002866"/>
    </source>
</evidence>
<feature type="signal peptide" evidence="9">
    <location>
        <begin position="1"/>
        <end position="31"/>
    </location>
</feature>